<proteinExistence type="predicted"/>
<name>A0A1L7CZX9_9CORY</name>
<feature type="compositionally biased region" description="Basic and acidic residues" evidence="1">
    <location>
        <begin position="59"/>
        <end position="69"/>
    </location>
</feature>
<organism evidence="2 3">
    <name type="scientific">Corynebacterium sphenisci DSM 44792</name>
    <dbReference type="NCBI Taxonomy" id="1437874"/>
    <lineage>
        <taxon>Bacteria</taxon>
        <taxon>Bacillati</taxon>
        <taxon>Actinomycetota</taxon>
        <taxon>Actinomycetes</taxon>
        <taxon>Mycobacteriales</taxon>
        <taxon>Corynebacteriaceae</taxon>
        <taxon>Corynebacterium</taxon>
    </lineage>
</organism>
<sequence length="134" mass="14576">MAAAATAAALAACGSADPPDDEGFYALSLDYYNAKATGDVDALLELTCEDSALHVEYARHGAEPRENADPHGSFAERGGVRHTTVDGDPEGAFVVFGRVRADGPQLGFEWRRVAPDSGEYCLRNYEWDYYEGFY</sequence>
<dbReference type="EMBL" id="CP009248">
    <property type="protein sequence ID" value="APT91382.1"/>
    <property type="molecule type" value="Genomic_DNA"/>
</dbReference>
<evidence type="ECO:0000313" key="3">
    <source>
        <dbReference type="Proteomes" id="UP000185469"/>
    </source>
</evidence>
<evidence type="ECO:0000256" key="1">
    <source>
        <dbReference type="SAM" id="MobiDB-lite"/>
    </source>
</evidence>
<feature type="region of interest" description="Disordered" evidence="1">
    <location>
        <begin position="59"/>
        <end position="86"/>
    </location>
</feature>
<dbReference type="KEGG" id="csph:CSPHI_10705"/>
<dbReference type="Proteomes" id="UP000185469">
    <property type="component" value="Chromosome"/>
</dbReference>
<accession>A0A1L7CZX9</accession>
<keyword evidence="3" id="KW-1185">Reference proteome</keyword>
<reference evidence="2 3" key="1">
    <citation type="submission" date="2014-08" db="EMBL/GenBank/DDBJ databases">
        <title>Complete genome sequence of Corynebacterium sphenisci CECT 5990(T) (=DSM 44792(T)), isolated from healthy wild penguins.</title>
        <authorList>
            <person name="Ruckert C."/>
            <person name="Albersmeier A."/>
            <person name="Winkler A."/>
            <person name="Kalinowski J."/>
        </authorList>
    </citation>
    <scope>NUCLEOTIDE SEQUENCE [LARGE SCALE GENOMIC DNA]</scope>
    <source>
        <strain evidence="2 3">DSM 44792</strain>
    </source>
</reference>
<evidence type="ECO:0000313" key="2">
    <source>
        <dbReference type="EMBL" id="APT91382.1"/>
    </source>
</evidence>
<gene>
    <name evidence="2" type="ORF">CSPHI_10705</name>
</gene>
<dbReference type="AlphaFoldDB" id="A0A1L7CZX9"/>
<protein>
    <submittedName>
        <fullName evidence="2">Uncharacterized protein</fullName>
    </submittedName>
</protein>